<feature type="transmembrane region" description="Helical" evidence="6">
    <location>
        <begin position="166"/>
        <end position="189"/>
    </location>
</feature>
<feature type="non-terminal residue" evidence="7">
    <location>
        <position position="1"/>
    </location>
</feature>
<reference evidence="7 8" key="1">
    <citation type="journal article" date="2018" name="Nat. Biotechnol.">
        <title>A standardized bacterial taxonomy based on genome phylogeny substantially revises the tree of life.</title>
        <authorList>
            <person name="Parks D.H."/>
            <person name="Chuvochina M."/>
            <person name="Waite D.W."/>
            <person name="Rinke C."/>
            <person name="Skarshewski A."/>
            <person name="Chaumeil P.A."/>
            <person name="Hugenholtz P."/>
        </authorList>
    </citation>
    <scope>NUCLEOTIDE SEQUENCE [LARGE SCALE GENOMIC DNA]</scope>
    <source>
        <strain evidence="7">UBA9158</strain>
    </source>
</reference>
<keyword evidence="5 6" id="KW-0472">Membrane</keyword>
<dbReference type="PANTHER" id="PTHR30250">
    <property type="entry name" value="PST FAMILY PREDICTED COLANIC ACID TRANSPORTER"/>
    <property type="match status" value="1"/>
</dbReference>
<comment type="subcellular location">
    <subcellularLocation>
        <location evidence="1">Cell membrane</location>
        <topology evidence="1">Multi-pass membrane protein</topology>
    </subcellularLocation>
</comment>
<feature type="transmembrane region" description="Helical" evidence="6">
    <location>
        <begin position="96"/>
        <end position="117"/>
    </location>
</feature>
<gene>
    <name evidence="7" type="ORF">DCP75_17525</name>
</gene>
<evidence type="ECO:0008006" key="9">
    <source>
        <dbReference type="Google" id="ProtNLM"/>
    </source>
</evidence>
<protein>
    <recommendedName>
        <fullName evidence="9">Polysaccharide biosynthesis protein</fullName>
    </recommendedName>
</protein>
<evidence type="ECO:0000256" key="4">
    <source>
        <dbReference type="ARBA" id="ARBA00022989"/>
    </source>
</evidence>
<dbReference type="EMBL" id="DMND01000238">
    <property type="protein sequence ID" value="HAN29485.1"/>
    <property type="molecule type" value="Genomic_DNA"/>
</dbReference>
<dbReference type="InterPro" id="IPR050833">
    <property type="entry name" value="Poly_Biosynth_Transport"/>
</dbReference>
<keyword evidence="4 6" id="KW-1133">Transmembrane helix</keyword>
<evidence type="ECO:0000256" key="6">
    <source>
        <dbReference type="SAM" id="Phobius"/>
    </source>
</evidence>
<sequence>AVYRGSEFVLRPTLAEWRRVTGFGSQVALTNVLGHIAGNMNDLVVGKALGFTAVGILSRAQGVMNLFHRDMMGAIRSVAYPAFADSSRRNADMEDIHNRSITAVTAIAWPFYGFFALYPLESLRFLFGPQWDDAAPLVPIFCAAGAVAVVWSLGMNMITAMGKVKLATLSELIIQPLRIVILVLVALAFDEIMPFAIALLGIYCLQLINVYTFKHFVCPTRWKTLAVGLIYSAILTVLSLSPGYIIYRLFLSTGRGIDAVVGIPILVFCLALSWLVAIRLIGHPTVHDELVPARLKRILLFPWRPDNGIR</sequence>
<feature type="transmembrane region" description="Helical" evidence="6">
    <location>
        <begin position="195"/>
        <end position="213"/>
    </location>
</feature>
<keyword evidence="2" id="KW-1003">Cell membrane</keyword>
<proteinExistence type="predicted"/>
<keyword evidence="3 6" id="KW-0812">Transmembrane</keyword>
<feature type="transmembrane region" description="Helical" evidence="6">
    <location>
        <begin position="259"/>
        <end position="281"/>
    </location>
</feature>
<feature type="transmembrane region" description="Helical" evidence="6">
    <location>
        <begin position="137"/>
        <end position="154"/>
    </location>
</feature>
<evidence type="ECO:0000313" key="7">
    <source>
        <dbReference type="EMBL" id="HAN29485.1"/>
    </source>
</evidence>
<evidence type="ECO:0000256" key="2">
    <source>
        <dbReference type="ARBA" id="ARBA00022475"/>
    </source>
</evidence>
<dbReference type="PANTHER" id="PTHR30250:SF11">
    <property type="entry name" value="O-ANTIGEN TRANSPORTER-RELATED"/>
    <property type="match status" value="1"/>
</dbReference>
<accession>A0A3C1KS28</accession>
<feature type="transmembrane region" description="Helical" evidence="6">
    <location>
        <begin position="225"/>
        <end position="247"/>
    </location>
</feature>
<name>A0A3C1KS28_9GAMM</name>
<dbReference type="AlphaFoldDB" id="A0A3C1KS28"/>
<organism evidence="7 8">
    <name type="scientific">Haliea salexigens</name>
    <dbReference type="NCBI Taxonomy" id="287487"/>
    <lineage>
        <taxon>Bacteria</taxon>
        <taxon>Pseudomonadati</taxon>
        <taxon>Pseudomonadota</taxon>
        <taxon>Gammaproteobacteria</taxon>
        <taxon>Cellvibrionales</taxon>
        <taxon>Halieaceae</taxon>
        <taxon>Haliea</taxon>
    </lineage>
</organism>
<dbReference type="Pfam" id="PF13440">
    <property type="entry name" value="Polysacc_synt_3"/>
    <property type="match status" value="1"/>
</dbReference>
<evidence type="ECO:0000256" key="5">
    <source>
        <dbReference type="ARBA" id="ARBA00023136"/>
    </source>
</evidence>
<evidence type="ECO:0000256" key="1">
    <source>
        <dbReference type="ARBA" id="ARBA00004651"/>
    </source>
</evidence>
<dbReference type="GO" id="GO:0005886">
    <property type="term" value="C:plasma membrane"/>
    <property type="evidence" value="ECO:0007669"/>
    <property type="project" value="UniProtKB-SubCell"/>
</dbReference>
<evidence type="ECO:0000256" key="3">
    <source>
        <dbReference type="ARBA" id="ARBA00022692"/>
    </source>
</evidence>
<comment type="caution">
    <text evidence="7">The sequence shown here is derived from an EMBL/GenBank/DDBJ whole genome shotgun (WGS) entry which is preliminary data.</text>
</comment>
<dbReference type="Proteomes" id="UP000259273">
    <property type="component" value="Unassembled WGS sequence"/>
</dbReference>
<evidence type="ECO:0000313" key="8">
    <source>
        <dbReference type="Proteomes" id="UP000259273"/>
    </source>
</evidence>